<sequence length="33" mass="3581">MARATSDAEARRASTTIIMASRWQCASIIVSLL</sequence>
<name>A0A0A8ZMI1_ARUDO</name>
<reference evidence="1" key="1">
    <citation type="submission" date="2014-09" db="EMBL/GenBank/DDBJ databases">
        <authorList>
            <person name="Magalhaes I.L.F."/>
            <person name="Oliveira U."/>
            <person name="Santos F.R."/>
            <person name="Vidigal T.H.D.A."/>
            <person name="Brescovit A.D."/>
            <person name="Santos A.J."/>
        </authorList>
    </citation>
    <scope>NUCLEOTIDE SEQUENCE</scope>
    <source>
        <tissue evidence="1">Shoot tissue taken approximately 20 cm above the soil surface</tissue>
    </source>
</reference>
<dbReference type="AlphaFoldDB" id="A0A0A8ZMI1"/>
<reference evidence="1" key="2">
    <citation type="journal article" date="2015" name="Data Brief">
        <title>Shoot transcriptome of the giant reed, Arundo donax.</title>
        <authorList>
            <person name="Barrero R.A."/>
            <person name="Guerrero F.D."/>
            <person name="Moolhuijzen P."/>
            <person name="Goolsby J.A."/>
            <person name="Tidwell J."/>
            <person name="Bellgard S.E."/>
            <person name="Bellgard M.I."/>
        </authorList>
    </citation>
    <scope>NUCLEOTIDE SEQUENCE</scope>
    <source>
        <tissue evidence="1">Shoot tissue taken approximately 20 cm above the soil surface</tissue>
    </source>
</reference>
<organism evidence="1">
    <name type="scientific">Arundo donax</name>
    <name type="common">Giant reed</name>
    <name type="synonym">Donax arundinaceus</name>
    <dbReference type="NCBI Taxonomy" id="35708"/>
    <lineage>
        <taxon>Eukaryota</taxon>
        <taxon>Viridiplantae</taxon>
        <taxon>Streptophyta</taxon>
        <taxon>Embryophyta</taxon>
        <taxon>Tracheophyta</taxon>
        <taxon>Spermatophyta</taxon>
        <taxon>Magnoliopsida</taxon>
        <taxon>Liliopsida</taxon>
        <taxon>Poales</taxon>
        <taxon>Poaceae</taxon>
        <taxon>PACMAD clade</taxon>
        <taxon>Arundinoideae</taxon>
        <taxon>Arundineae</taxon>
        <taxon>Arundo</taxon>
    </lineage>
</organism>
<accession>A0A0A8ZMI1</accession>
<dbReference type="EMBL" id="GBRH01261853">
    <property type="protein sequence ID" value="JAD36042.1"/>
    <property type="molecule type" value="Transcribed_RNA"/>
</dbReference>
<evidence type="ECO:0000313" key="1">
    <source>
        <dbReference type="EMBL" id="JAD36042.1"/>
    </source>
</evidence>
<protein>
    <submittedName>
        <fullName evidence="1">Uncharacterized protein</fullName>
    </submittedName>
</protein>
<proteinExistence type="predicted"/>